<dbReference type="Proteomes" id="UP001162992">
    <property type="component" value="Chromosome 1"/>
</dbReference>
<organism evidence="1 2">
    <name type="scientific">Diphasiastrum complanatum</name>
    <name type="common">Issler's clubmoss</name>
    <name type="synonym">Lycopodium complanatum</name>
    <dbReference type="NCBI Taxonomy" id="34168"/>
    <lineage>
        <taxon>Eukaryota</taxon>
        <taxon>Viridiplantae</taxon>
        <taxon>Streptophyta</taxon>
        <taxon>Embryophyta</taxon>
        <taxon>Tracheophyta</taxon>
        <taxon>Lycopodiopsida</taxon>
        <taxon>Lycopodiales</taxon>
        <taxon>Lycopodiaceae</taxon>
        <taxon>Lycopodioideae</taxon>
        <taxon>Diphasiastrum</taxon>
    </lineage>
</organism>
<keyword evidence="2" id="KW-1185">Reference proteome</keyword>
<comment type="caution">
    <text evidence="1">The sequence shown here is derived from an EMBL/GenBank/DDBJ whole genome shotgun (WGS) entry which is preliminary data.</text>
</comment>
<protein>
    <submittedName>
        <fullName evidence="1">Uncharacterized protein</fullName>
    </submittedName>
</protein>
<sequence length="205" mass="22216">MSSERGADESLTPQQQLRIIAELDALKENINKRTTQIHVTTLDSVVSVNSFFTIAVFIGLSVSSHNSSSPQTDTTSIVSGCVTGENTVKYLLVFEVVAFSCFLFSSLIAHGMKLYIIFFNGNDREEVQAALIDQKFLRFGMIAAAIGSIAGTFFLLLSMINIIQVRLGSLSCGSVWPERAAIPLIILVGSGVIVFISSVFYAALH</sequence>
<evidence type="ECO:0000313" key="2">
    <source>
        <dbReference type="Proteomes" id="UP001162992"/>
    </source>
</evidence>
<evidence type="ECO:0000313" key="1">
    <source>
        <dbReference type="EMBL" id="KAJ7571502.1"/>
    </source>
</evidence>
<accession>A0ACC2EYG7</accession>
<reference evidence="2" key="1">
    <citation type="journal article" date="2024" name="Proc. Natl. Acad. Sci. U.S.A.">
        <title>Extraordinary preservation of gene collinearity over three hundred million years revealed in homosporous lycophytes.</title>
        <authorList>
            <person name="Li C."/>
            <person name="Wickell D."/>
            <person name="Kuo L.Y."/>
            <person name="Chen X."/>
            <person name="Nie B."/>
            <person name="Liao X."/>
            <person name="Peng D."/>
            <person name="Ji J."/>
            <person name="Jenkins J."/>
            <person name="Williams M."/>
            <person name="Shu S."/>
            <person name="Plott C."/>
            <person name="Barry K."/>
            <person name="Rajasekar S."/>
            <person name="Grimwood J."/>
            <person name="Han X."/>
            <person name="Sun S."/>
            <person name="Hou Z."/>
            <person name="He W."/>
            <person name="Dai G."/>
            <person name="Sun C."/>
            <person name="Schmutz J."/>
            <person name="Leebens-Mack J.H."/>
            <person name="Li F.W."/>
            <person name="Wang L."/>
        </authorList>
    </citation>
    <scope>NUCLEOTIDE SEQUENCE [LARGE SCALE GENOMIC DNA]</scope>
    <source>
        <strain evidence="2">cv. PW_Plant_1</strain>
    </source>
</reference>
<proteinExistence type="predicted"/>
<gene>
    <name evidence="1" type="ORF">O6H91_01G165000</name>
</gene>
<dbReference type="EMBL" id="CM055092">
    <property type="protein sequence ID" value="KAJ7571502.1"/>
    <property type="molecule type" value="Genomic_DNA"/>
</dbReference>
<name>A0ACC2EYG7_DIPCM</name>